<gene>
    <name evidence="2" type="ORF">C5468_10755</name>
</gene>
<keyword evidence="1" id="KW-0472">Membrane</keyword>
<evidence type="ECO:0000256" key="1">
    <source>
        <dbReference type="SAM" id="Phobius"/>
    </source>
</evidence>
<evidence type="ECO:0000313" key="2">
    <source>
        <dbReference type="EMBL" id="TDB52209.1"/>
    </source>
</evidence>
<reference evidence="2 3" key="1">
    <citation type="journal article" date="2019" name="Int. J. Syst. Evol. Microbiol.">
        <title>Photorhabdus khanii subsp. guanajuatensis subsp. nov., isolated from Heterorhabditis atacamensis, and Photorhabdus luminescens subsp. mexicana subsp. nov., isolated from Heterorhabditis mexicana entomopathogenic nematodes.</title>
        <authorList>
            <person name="Machado R.A.R."/>
            <person name="Bruno P."/>
            <person name="Arce C.C.M."/>
            <person name="Liechti N."/>
            <person name="Kohler A."/>
            <person name="Bernal J."/>
            <person name="Bruggmann R."/>
            <person name="Turlings T.C.J."/>
        </authorList>
    </citation>
    <scope>NUCLEOTIDE SEQUENCE [LARGE SCALE GENOMIC DNA]</scope>
    <source>
        <strain evidence="2 3">MEX47-22</strain>
    </source>
</reference>
<organism evidence="2 3">
    <name type="scientific">Photorhabdus luminescens subsp. mexicana</name>
    <dbReference type="NCBI Taxonomy" id="2100167"/>
    <lineage>
        <taxon>Bacteria</taxon>
        <taxon>Pseudomonadati</taxon>
        <taxon>Pseudomonadota</taxon>
        <taxon>Gammaproteobacteria</taxon>
        <taxon>Enterobacterales</taxon>
        <taxon>Morganellaceae</taxon>
        <taxon>Photorhabdus</taxon>
    </lineage>
</organism>
<feature type="transmembrane region" description="Helical" evidence="1">
    <location>
        <begin position="31"/>
        <end position="51"/>
    </location>
</feature>
<accession>A0A4R4JH12</accession>
<keyword evidence="1" id="KW-0812">Transmembrane</keyword>
<comment type="caution">
    <text evidence="2">The sequence shown here is derived from an EMBL/GenBank/DDBJ whole genome shotgun (WGS) entry which is preliminary data.</text>
</comment>
<dbReference type="EMBL" id="PUJX01000009">
    <property type="protein sequence ID" value="TDB52209.1"/>
    <property type="molecule type" value="Genomic_DNA"/>
</dbReference>
<name>A0A4R4JH12_PHOLU</name>
<sequence>MFDVNNSHLGVMTRFPGVNNLIEYWQQGYRLNLLLLCFLFLVIWDVINIYWGEIIEIDTVKKVVMVSK</sequence>
<evidence type="ECO:0000313" key="3">
    <source>
        <dbReference type="Proteomes" id="UP000295550"/>
    </source>
</evidence>
<dbReference type="AlphaFoldDB" id="A0A4R4JH12"/>
<protein>
    <submittedName>
        <fullName evidence="2">Uncharacterized protein</fullName>
    </submittedName>
</protein>
<keyword evidence="1" id="KW-1133">Transmembrane helix</keyword>
<dbReference type="Proteomes" id="UP000295550">
    <property type="component" value="Unassembled WGS sequence"/>
</dbReference>
<proteinExistence type="predicted"/>